<evidence type="ECO:0000313" key="6">
    <source>
        <dbReference type="EMBL" id="MST61378.1"/>
    </source>
</evidence>
<dbReference type="RefSeq" id="WP_154536825.1">
    <property type="nucleotide sequence ID" value="NZ_VUNE01000001.1"/>
</dbReference>
<dbReference type="InterPro" id="IPR013783">
    <property type="entry name" value="Ig-like_fold"/>
</dbReference>
<evidence type="ECO:0000259" key="4">
    <source>
        <dbReference type="Pfam" id="PF16569"/>
    </source>
</evidence>
<evidence type="ECO:0000256" key="2">
    <source>
        <dbReference type="SAM" id="Phobius"/>
    </source>
</evidence>
<dbReference type="Pfam" id="PF17802">
    <property type="entry name" value="SpaA"/>
    <property type="match status" value="2"/>
</dbReference>
<dbReference type="NCBIfam" id="TIGR04226">
    <property type="entry name" value="RrgB_K2N_iso_D2"/>
    <property type="match status" value="1"/>
</dbReference>
<feature type="domain" description="Gram-positive pilin backbone subunit 2 Cna-B-like" evidence="4">
    <location>
        <begin position="196"/>
        <end position="310"/>
    </location>
</feature>
<comment type="caution">
    <text evidence="6">The sequence shown here is derived from an EMBL/GenBank/DDBJ whole genome shotgun (WGS) entry which is preliminary data.</text>
</comment>
<sequence length="492" mass="53583">MKKLSKVFGILMAMAIVLLSVLPVNAAAPSETYDIVVHKVLLKSLEGFPKEGGTPGIDGKTNYDGAKISNLEGYFGNGAKTVKGVYFEVVDKSTNKVVKEGATGDNGEVAFNGLAAGTYIVRENKSKTVLSGELNGKMPGSTIPITIVLPVYKAAGGKFTTGENALHVYPKNTVDEPTIEKSVTESKNMHDTVGIGQTKPFIIESVMPDKIEDYKVLRYTDQFSKGLSYQGELKVFKNDVEVTKDNNYEVTEPGLGTKNAKITVNFKESYIKTLRKGDKIKITYNATVNEDAVMGAANPNEIKLEYSTNPDSIKEKKPENPELHTGGKKFIKKDNDLNKPLDNAEFVIKNSKEKTAKYLKQDPTTLKIEWVDSKDTATKFVSKSGGLFEVKGLPYGAKGNNNTQGESTYYLEEIKAPTGYSLNTEAIEFKVNATSYYKDPTNISLGIADPQVINNHKVTIPQTGGIGSVVVIVGGILITALGIYMKKRNSRV</sequence>
<name>A0A6N7WX62_9FIRM</name>
<keyword evidence="3" id="KW-0732">Signal</keyword>
<accession>A0A6N7WX62</accession>
<feature type="transmembrane region" description="Helical" evidence="2">
    <location>
        <begin position="465"/>
        <end position="485"/>
    </location>
</feature>
<feature type="domain" description="SpaA-like prealbumin fold" evidence="5">
    <location>
        <begin position="78"/>
        <end position="126"/>
    </location>
</feature>
<keyword evidence="2" id="KW-1133">Transmembrane helix</keyword>
<dbReference type="NCBIfam" id="NF033902">
    <property type="entry name" value="iso_D2_wall_anc"/>
    <property type="match status" value="1"/>
</dbReference>
<dbReference type="Gene3D" id="2.60.40.740">
    <property type="match status" value="1"/>
</dbReference>
<feature type="compositionally biased region" description="Basic and acidic residues" evidence="1">
    <location>
        <begin position="312"/>
        <end position="322"/>
    </location>
</feature>
<dbReference type="InterPro" id="IPR032334">
    <property type="entry name" value="GramPos_pilinBB"/>
</dbReference>
<organism evidence="6 7">
    <name type="scientific">Peptostreptococcus porci</name>
    <dbReference type="NCBI Taxonomy" id="2652282"/>
    <lineage>
        <taxon>Bacteria</taxon>
        <taxon>Bacillati</taxon>
        <taxon>Bacillota</taxon>
        <taxon>Clostridia</taxon>
        <taxon>Peptostreptococcales</taxon>
        <taxon>Peptostreptococcaceae</taxon>
        <taxon>Peptostreptococcus</taxon>
    </lineage>
</organism>
<dbReference type="InterPro" id="IPR026466">
    <property type="entry name" value="Fim_isopep_form_D2_dom"/>
</dbReference>
<dbReference type="NCBIfam" id="TIGR01167">
    <property type="entry name" value="LPXTG_anchor"/>
    <property type="match status" value="1"/>
</dbReference>
<dbReference type="InterPro" id="IPR041033">
    <property type="entry name" value="SpaA_PFL_dom_1"/>
</dbReference>
<gene>
    <name evidence="6" type="ORF">FYJ71_00080</name>
</gene>
<feature type="domain" description="SpaA-like prealbumin fold" evidence="5">
    <location>
        <begin position="329"/>
        <end position="435"/>
    </location>
</feature>
<dbReference type="AlphaFoldDB" id="A0A6N7WX62"/>
<keyword evidence="2" id="KW-0472">Membrane</keyword>
<proteinExistence type="predicted"/>
<reference evidence="6 7" key="1">
    <citation type="submission" date="2019-08" db="EMBL/GenBank/DDBJ databases">
        <title>In-depth cultivation of the pig gut microbiome towards novel bacterial diversity and tailored functional studies.</title>
        <authorList>
            <person name="Wylensek D."/>
            <person name="Hitch T.C.A."/>
            <person name="Clavel T."/>
        </authorList>
    </citation>
    <scope>NUCLEOTIDE SEQUENCE [LARGE SCALE GENOMIC DNA]</scope>
    <source>
        <strain evidence="6 7">WCA-SAB-591-4A-A</strain>
    </source>
</reference>
<keyword evidence="2" id="KW-0812">Transmembrane</keyword>
<evidence type="ECO:0000256" key="1">
    <source>
        <dbReference type="SAM" id="MobiDB-lite"/>
    </source>
</evidence>
<evidence type="ECO:0000256" key="3">
    <source>
        <dbReference type="SAM" id="SignalP"/>
    </source>
</evidence>
<dbReference type="InterPro" id="IPR048052">
    <property type="entry name" value="FM1-like"/>
</dbReference>
<dbReference type="Gene3D" id="2.60.40.10">
    <property type="entry name" value="Immunoglobulins"/>
    <property type="match status" value="2"/>
</dbReference>
<feature type="chain" id="PRO_5026818341" evidence="3">
    <location>
        <begin position="27"/>
        <end position="492"/>
    </location>
</feature>
<feature type="region of interest" description="Disordered" evidence="1">
    <location>
        <begin position="311"/>
        <end position="334"/>
    </location>
</feature>
<evidence type="ECO:0000259" key="5">
    <source>
        <dbReference type="Pfam" id="PF17802"/>
    </source>
</evidence>
<protein>
    <submittedName>
        <fullName evidence="6">SpaH/EbpB family LPXTG-anchored major pilin</fullName>
    </submittedName>
</protein>
<dbReference type="SUPFAM" id="SSF49478">
    <property type="entry name" value="Cna protein B-type domain"/>
    <property type="match status" value="1"/>
</dbReference>
<dbReference type="Pfam" id="PF16569">
    <property type="entry name" value="GramPos_pilinBB"/>
    <property type="match status" value="1"/>
</dbReference>
<evidence type="ECO:0000313" key="7">
    <source>
        <dbReference type="Proteomes" id="UP000440713"/>
    </source>
</evidence>
<keyword evidence="7" id="KW-1185">Reference proteome</keyword>
<dbReference type="Proteomes" id="UP000440713">
    <property type="component" value="Unassembled WGS sequence"/>
</dbReference>
<feature type="signal peptide" evidence="3">
    <location>
        <begin position="1"/>
        <end position="26"/>
    </location>
</feature>
<dbReference type="EMBL" id="VUNE01000001">
    <property type="protein sequence ID" value="MST61378.1"/>
    <property type="molecule type" value="Genomic_DNA"/>
</dbReference>